<organism evidence="1 2">
    <name type="scientific">Pseudomonas putida</name>
    <name type="common">Arthrobacter siderocapsulatus</name>
    <dbReference type="NCBI Taxonomy" id="303"/>
    <lineage>
        <taxon>Bacteria</taxon>
        <taxon>Pseudomonadati</taxon>
        <taxon>Pseudomonadota</taxon>
        <taxon>Gammaproteobacteria</taxon>
        <taxon>Pseudomonadales</taxon>
        <taxon>Pseudomonadaceae</taxon>
        <taxon>Pseudomonas</taxon>
    </lineage>
</organism>
<evidence type="ECO:0000313" key="1">
    <source>
        <dbReference type="EMBL" id="OLS60833.1"/>
    </source>
</evidence>
<reference evidence="1 2" key="1">
    <citation type="submission" date="2016-10" db="EMBL/GenBank/DDBJ databases">
        <title>Genome Sequence of Pseudomonas putida GM4FR.</title>
        <authorList>
            <person name="Poehlein A."/>
            <person name="Wemheuer F."/>
            <person name="Hollensteiner J."/>
            <person name="Wemheuer B."/>
        </authorList>
    </citation>
    <scope>NUCLEOTIDE SEQUENCE [LARGE SCALE GENOMIC DNA]</scope>
    <source>
        <strain evidence="1 2">GM4FR</strain>
    </source>
</reference>
<dbReference type="EMBL" id="MKZO01000038">
    <property type="protein sequence ID" value="OLS60833.1"/>
    <property type="molecule type" value="Genomic_DNA"/>
</dbReference>
<dbReference type="AlphaFoldDB" id="A0A1Q9R0B7"/>
<protein>
    <submittedName>
        <fullName evidence="1">Uncharacterized protein</fullName>
    </submittedName>
</protein>
<accession>A0A1Q9R0B7</accession>
<gene>
    <name evidence="1" type="ORF">PSEMO_43340</name>
</gene>
<sequence length="223" mass="24196">MQIDYEPDGQYNLPTPKTFRSCLKQMWTRSVWGLGRRKITYLRLIDRAISCEKPRRGPRIKFIGFSLIAAAIASLGGCAMYENAKKAQVEGVGTAQSAAIDYEFRAGGQMTIKHANSAPQKFASTATATDKVFAVMDMPSLEAAPPGSFDGQLNQSTREETVRYMSTDTASHVSTGKDLEAIGLNAIGGNVGCAGMALSLIGDSPKVAPPRYRWVRDLLHPCC</sequence>
<proteinExistence type="predicted"/>
<dbReference type="OrthoDB" id="6880431at2"/>
<evidence type="ECO:0000313" key="2">
    <source>
        <dbReference type="Proteomes" id="UP000186736"/>
    </source>
</evidence>
<name>A0A1Q9R0B7_PSEPU</name>
<dbReference type="Proteomes" id="UP000186736">
    <property type="component" value="Unassembled WGS sequence"/>
</dbReference>
<comment type="caution">
    <text evidence="1">The sequence shown here is derived from an EMBL/GenBank/DDBJ whole genome shotgun (WGS) entry which is preliminary data.</text>
</comment>
<dbReference type="RefSeq" id="WP_075805087.1">
    <property type="nucleotide sequence ID" value="NZ_MKZO01000038.1"/>
</dbReference>